<comment type="caution">
    <text evidence="1">The sequence shown here is derived from an EMBL/GenBank/DDBJ whole genome shotgun (WGS) entry which is preliminary data.</text>
</comment>
<protein>
    <submittedName>
        <fullName evidence="1">Uncharacterized protein</fullName>
    </submittedName>
</protein>
<gene>
    <name evidence="1" type="ORF">HPB49_001750</name>
</gene>
<dbReference type="Proteomes" id="UP000821865">
    <property type="component" value="Chromosome 2"/>
</dbReference>
<evidence type="ECO:0000313" key="2">
    <source>
        <dbReference type="Proteomes" id="UP000821865"/>
    </source>
</evidence>
<accession>A0ACB8DA37</accession>
<name>A0ACB8DA37_DERSI</name>
<evidence type="ECO:0000313" key="1">
    <source>
        <dbReference type="EMBL" id="KAH7964837.1"/>
    </source>
</evidence>
<dbReference type="EMBL" id="CM023471">
    <property type="protein sequence ID" value="KAH7964837.1"/>
    <property type="molecule type" value="Genomic_DNA"/>
</dbReference>
<sequence length="77" mass="9165">MQRRRQHFQFFEELGKRMCPAEIFASVEIYVYLTRLTQKFFFLPEEGVAFDANIPDALMMQPGRLRFRCIPRAPPLP</sequence>
<proteinExistence type="predicted"/>
<keyword evidence="2" id="KW-1185">Reference proteome</keyword>
<organism evidence="1 2">
    <name type="scientific">Dermacentor silvarum</name>
    <name type="common">Tick</name>
    <dbReference type="NCBI Taxonomy" id="543639"/>
    <lineage>
        <taxon>Eukaryota</taxon>
        <taxon>Metazoa</taxon>
        <taxon>Ecdysozoa</taxon>
        <taxon>Arthropoda</taxon>
        <taxon>Chelicerata</taxon>
        <taxon>Arachnida</taxon>
        <taxon>Acari</taxon>
        <taxon>Parasitiformes</taxon>
        <taxon>Ixodida</taxon>
        <taxon>Ixodoidea</taxon>
        <taxon>Ixodidae</taxon>
        <taxon>Rhipicephalinae</taxon>
        <taxon>Dermacentor</taxon>
    </lineage>
</organism>
<reference evidence="1" key="1">
    <citation type="submission" date="2020-05" db="EMBL/GenBank/DDBJ databases">
        <title>Large-scale comparative analyses of tick genomes elucidate their genetic diversity and vector capacities.</title>
        <authorList>
            <person name="Jia N."/>
            <person name="Wang J."/>
            <person name="Shi W."/>
            <person name="Du L."/>
            <person name="Sun Y."/>
            <person name="Zhan W."/>
            <person name="Jiang J."/>
            <person name="Wang Q."/>
            <person name="Zhang B."/>
            <person name="Ji P."/>
            <person name="Sakyi L.B."/>
            <person name="Cui X."/>
            <person name="Yuan T."/>
            <person name="Jiang B."/>
            <person name="Yang W."/>
            <person name="Lam T.T.-Y."/>
            <person name="Chang Q."/>
            <person name="Ding S."/>
            <person name="Wang X."/>
            <person name="Zhu J."/>
            <person name="Ruan X."/>
            <person name="Zhao L."/>
            <person name="Wei J."/>
            <person name="Que T."/>
            <person name="Du C."/>
            <person name="Cheng J."/>
            <person name="Dai P."/>
            <person name="Han X."/>
            <person name="Huang E."/>
            <person name="Gao Y."/>
            <person name="Liu J."/>
            <person name="Shao H."/>
            <person name="Ye R."/>
            <person name="Li L."/>
            <person name="Wei W."/>
            <person name="Wang X."/>
            <person name="Wang C."/>
            <person name="Yang T."/>
            <person name="Huo Q."/>
            <person name="Li W."/>
            <person name="Guo W."/>
            <person name="Chen H."/>
            <person name="Zhou L."/>
            <person name="Ni X."/>
            <person name="Tian J."/>
            <person name="Zhou Y."/>
            <person name="Sheng Y."/>
            <person name="Liu T."/>
            <person name="Pan Y."/>
            <person name="Xia L."/>
            <person name="Li J."/>
            <person name="Zhao F."/>
            <person name="Cao W."/>
        </authorList>
    </citation>
    <scope>NUCLEOTIDE SEQUENCE</scope>
    <source>
        <strain evidence="1">Dsil-2018</strain>
    </source>
</reference>